<dbReference type="OrthoDB" id="5392553at2"/>
<dbReference type="CDD" id="cd00146">
    <property type="entry name" value="PKD"/>
    <property type="match status" value="1"/>
</dbReference>
<dbReference type="HOGENOM" id="CLU_340037_0_0_7"/>
<keyword evidence="3" id="KW-0167">Capsid protein</keyword>
<evidence type="ECO:0000313" key="3">
    <source>
        <dbReference type="EMBL" id="ACD95825.1"/>
    </source>
</evidence>
<reference evidence="3 4" key="1">
    <citation type="submission" date="2008-05" db="EMBL/GenBank/DDBJ databases">
        <title>Complete sequence of chromosome of Geobacter lovleyi SZ.</title>
        <authorList>
            <consortium name="US DOE Joint Genome Institute"/>
            <person name="Lucas S."/>
            <person name="Copeland A."/>
            <person name="Lapidus A."/>
            <person name="Glavina del Rio T."/>
            <person name="Dalin E."/>
            <person name="Tice H."/>
            <person name="Bruce D."/>
            <person name="Goodwin L."/>
            <person name="Pitluck S."/>
            <person name="Chertkov O."/>
            <person name="Meincke L."/>
            <person name="Brettin T."/>
            <person name="Detter J.C."/>
            <person name="Han C."/>
            <person name="Tapia R."/>
            <person name="Kuske C.R."/>
            <person name="Schmutz J."/>
            <person name="Larimer F."/>
            <person name="Land M."/>
            <person name="Hauser L."/>
            <person name="Kyrpides N."/>
            <person name="Mikhailova N."/>
            <person name="Sung Y."/>
            <person name="Fletcher K.E."/>
            <person name="Ritalahti K.M."/>
            <person name="Loeffler F.E."/>
            <person name="Richardson P."/>
        </authorList>
    </citation>
    <scope>NUCLEOTIDE SEQUENCE [LARGE SCALE GENOMIC DNA]</scope>
    <source>
        <strain evidence="4">ATCC BAA-1151 / DSM 17278 / SZ</strain>
    </source>
</reference>
<dbReference type="InterPro" id="IPR013783">
    <property type="entry name" value="Ig-like_fold"/>
</dbReference>
<dbReference type="Pfam" id="PF18998">
    <property type="entry name" value="Flg_new_2"/>
    <property type="match status" value="1"/>
</dbReference>
<feature type="chain" id="PRO_5002787560" evidence="1">
    <location>
        <begin position="28"/>
        <end position="835"/>
    </location>
</feature>
<evidence type="ECO:0000259" key="2">
    <source>
        <dbReference type="Pfam" id="PF18998"/>
    </source>
</evidence>
<keyword evidence="4" id="KW-1185">Reference proteome</keyword>
<dbReference type="PANTHER" id="PTHR40050:SF1">
    <property type="entry name" value="INNER SPORE COAT PROTEIN H"/>
    <property type="match status" value="1"/>
</dbReference>
<protein>
    <submittedName>
        <fullName evidence="3">Spore coat protein CotH</fullName>
    </submittedName>
</protein>
<dbReference type="STRING" id="398767.Glov_2109"/>
<dbReference type="SUPFAM" id="SSF49299">
    <property type="entry name" value="PKD domain"/>
    <property type="match status" value="1"/>
</dbReference>
<keyword evidence="1" id="KW-0732">Signal</keyword>
<keyword evidence="3" id="KW-0946">Virion</keyword>
<dbReference type="InterPro" id="IPR036116">
    <property type="entry name" value="FN3_sf"/>
</dbReference>
<gene>
    <name evidence="3" type="ordered locus">Glov_2109</name>
</gene>
<sequence>MRLLPAKLVLISLVTASIGLFQQASDAAATAQLMVTVNGQGAVSGTPATIACSTGSCSYSFATGTSITLVAVPAAGSSFAGWLGGSCTGANSCSLTLTGDTTMSATFVEGPAKVRIQGTPSRYYPTLQTALDHAANGEVLRAAGGVFHEDILLTNPALLNLQGGYNSSFENRDSVSLLDGTLTIAGGSLTVSGLTIASGISATQPMANAGSDRLSFPSWPVQLDGTGSRDAGSNPLSYSWDLAVKPQGSSAVLSGATTANPAFTPDLPGLYVARLIVNNGQLDSTADTATVTVQQVTAPYSASSLFSQPEAAAVTDSPNTFYTAEQQAAVLQAAIKTFNTAYTGGVYTFDLVNQDTDPNDTWEPEVSAHFLADDYPDDGVTANATLRLRGNSSRLAVQKSYRVKLSKDASSVQRYWRNETTLQLNKHPWDLARVRNKLAFDLFRDIPHLPSLRTQFMQITIDDENNSNDGDYGLFTHVEKVGKEYLSNRGLATDGNIYKANNFTFRMEDGLTLGSDGKKPLDKAAFELILEIENVNTDHRPLIAMINAVNNDSSSINDTIATYFDRNNYITWLATNILAGNRDTITQNFELYQPAAGSRFYFIPWDYDGAFGFENQPDIQAAGNLYAPWQMGIGNWWGVPLHNRFLMDATNRADLTRTVLDIYSTYLTPERIKALLDSYRPLVQPLITRSPDLDHLPTVAGADSEEQWAHEYARLVTVTKINLDRYLASLNQPMPFWQSATVEGSTLVLAWDPAVDLQGGAVTYDIQIASDPAFSTVIHSTSTYSDTSLTMAKPAAGTYYLRVIARNAAGLTTTGFDRHDTEGTTYWGVLQFTVS</sequence>
<dbReference type="Gene3D" id="2.60.40.10">
    <property type="entry name" value="Immunoglobulins"/>
    <property type="match status" value="2"/>
</dbReference>
<dbReference type="InterPro" id="IPR044060">
    <property type="entry name" value="Bacterial_rp_domain"/>
</dbReference>
<evidence type="ECO:0000256" key="1">
    <source>
        <dbReference type="SAM" id="SignalP"/>
    </source>
</evidence>
<accession>B3E3K6</accession>
<dbReference type="RefSeq" id="WP_012470164.1">
    <property type="nucleotide sequence ID" value="NC_010814.1"/>
</dbReference>
<feature type="domain" description="Bacterial repeat" evidence="2">
    <location>
        <begin position="54"/>
        <end position="109"/>
    </location>
</feature>
<dbReference type="KEGG" id="glo:Glov_2109"/>
<dbReference type="Proteomes" id="UP000002420">
    <property type="component" value="Chromosome"/>
</dbReference>
<dbReference type="eggNOG" id="COG5337">
    <property type="taxonomic scope" value="Bacteria"/>
</dbReference>
<name>B3E3K6_TRIL1</name>
<dbReference type="InterPro" id="IPR035986">
    <property type="entry name" value="PKD_dom_sf"/>
</dbReference>
<dbReference type="SUPFAM" id="SSF51126">
    <property type="entry name" value="Pectin lyase-like"/>
    <property type="match status" value="1"/>
</dbReference>
<dbReference type="eggNOG" id="COG3291">
    <property type="taxonomic scope" value="Bacteria"/>
</dbReference>
<dbReference type="SUPFAM" id="SSF49265">
    <property type="entry name" value="Fibronectin type III"/>
    <property type="match status" value="1"/>
</dbReference>
<feature type="signal peptide" evidence="1">
    <location>
        <begin position="1"/>
        <end position="27"/>
    </location>
</feature>
<dbReference type="InterPro" id="IPR011050">
    <property type="entry name" value="Pectin_lyase_fold/virulence"/>
</dbReference>
<dbReference type="eggNOG" id="COG3055">
    <property type="taxonomic scope" value="Bacteria"/>
</dbReference>
<organism evidence="3 4">
    <name type="scientific">Trichlorobacter lovleyi (strain ATCC BAA-1151 / DSM 17278 / SZ)</name>
    <name type="common">Geobacter lovleyi</name>
    <dbReference type="NCBI Taxonomy" id="398767"/>
    <lineage>
        <taxon>Bacteria</taxon>
        <taxon>Pseudomonadati</taxon>
        <taxon>Thermodesulfobacteriota</taxon>
        <taxon>Desulfuromonadia</taxon>
        <taxon>Geobacterales</taxon>
        <taxon>Geobacteraceae</taxon>
        <taxon>Trichlorobacter</taxon>
    </lineage>
</organism>
<dbReference type="EMBL" id="CP001089">
    <property type="protein sequence ID" value="ACD95825.1"/>
    <property type="molecule type" value="Genomic_DNA"/>
</dbReference>
<dbReference type="CDD" id="cd00063">
    <property type="entry name" value="FN3"/>
    <property type="match status" value="1"/>
</dbReference>
<dbReference type="AlphaFoldDB" id="B3E3K6"/>
<dbReference type="Pfam" id="PF22352">
    <property type="entry name" value="K319L-like_PKD"/>
    <property type="match status" value="1"/>
</dbReference>
<dbReference type="PANTHER" id="PTHR40050">
    <property type="entry name" value="INNER SPORE COAT PROTEIN H"/>
    <property type="match status" value="1"/>
</dbReference>
<dbReference type="InterPro" id="IPR014867">
    <property type="entry name" value="Spore_coat_CotH_CotH2/3/7"/>
</dbReference>
<dbReference type="InterPro" id="IPR003961">
    <property type="entry name" value="FN3_dom"/>
</dbReference>
<evidence type="ECO:0000313" key="4">
    <source>
        <dbReference type="Proteomes" id="UP000002420"/>
    </source>
</evidence>
<proteinExistence type="predicted"/>
<dbReference type="Pfam" id="PF08757">
    <property type="entry name" value="CotH"/>
    <property type="match status" value="1"/>
</dbReference>